<evidence type="ECO:0008006" key="3">
    <source>
        <dbReference type="Google" id="ProtNLM"/>
    </source>
</evidence>
<accession>A0ABS3UG53</accession>
<evidence type="ECO:0000313" key="1">
    <source>
        <dbReference type="EMBL" id="MBO3737744.1"/>
    </source>
</evidence>
<sequence>MTMSRGRIILSAVVLLLGAVALFVVSNIDAPGGSADSRKLLTGVEARLRAAGSARVGFTAEIRPQVSGPKATFAGTSLVKFGETGEWDTTFSSIVADGRPPVEGRAVRAGRQTYLTSPSLTADDGRAWFAATTPAFWGNTMANPNLGLADLTVWTGFLARTPGQLALNAATEELPDVEDAEHEFRVRCTPTQDPHCPPPFGTDLDALFDEAGFPVYQAWIDDDGLIRKLEVSFSVINSGAGAADPLRPQGEYQAHLTFTLDDFGTPVTVTAPPADQVTQSRLVRRRE</sequence>
<proteinExistence type="predicted"/>
<evidence type="ECO:0000313" key="2">
    <source>
        <dbReference type="Proteomes" id="UP000679690"/>
    </source>
</evidence>
<reference evidence="1 2" key="1">
    <citation type="submission" date="2021-03" db="EMBL/GenBank/DDBJ databases">
        <title>Actinoplanes flavus sp. nov., a novel actinomycete isolated from Coconut Palm rhizosphere soil.</title>
        <authorList>
            <person name="Luo X."/>
        </authorList>
    </citation>
    <scope>NUCLEOTIDE SEQUENCE [LARGE SCALE GENOMIC DNA]</scope>
    <source>
        <strain evidence="1 2">NEAU-H7</strain>
    </source>
</reference>
<dbReference type="Proteomes" id="UP000679690">
    <property type="component" value="Unassembled WGS sequence"/>
</dbReference>
<dbReference type="EMBL" id="JAGFNS010000005">
    <property type="protein sequence ID" value="MBO3737744.1"/>
    <property type="molecule type" value="Genomic_DNA"/>
</dbReference>
<protein>
    <recommendedName>
        <fullName evidence="3">LppX_LprAFG lipoprotein</fullName>
    </recommendedName>
</protein>
<dbReference type="Gene3D" id="2.50.20.20">
    <property type="match status" value="1"/>
</dbReference>
<dbReference type="RefSeq" id="WP_208466950.1">
    <property type="nucleotide sequence ID" value="NZ_JAGFNS010000005.1"/>
</dbReference>
<gene>
    <name evidence="1" type="ORF">J5X75_09450</name>
</gene>
<keyword evidence="2" id="KW-1185">Reference proteome</keyword>
<name>A0ABS3UG53_9ACTN</name>
<organism evidence="1 2">
    <name type="scientific">Actinoplanes flavus</name>
    <dbReference type="NCBI Taxonomy" id="2820290"/>
    <lineage>
        <taxon>Bacteria</taxon>
        <taxon>Bacillati</taxon>
        <taxon>Actinomycetota</taxon>
        <taxon>Actinomycetes</taxon>
        <taxon>Micromonosporales</taxon>
        <taxon>Micromonosporaceae</taxon>
        <taxon>Actinoplanes</taxon>
    </lineage>
</organism>
<comment type="caution">
    <text evidence="1">The sequence shown here is derived from an EMBL/GenBank/DDBJ whole genome shotgun (WGS) entry which is preliminary data.</text>
</comment>